<dbReference type="EMBL" id="FWXF01000050">
    <property type="protein sequence ID" value="SMC28856.1"/>
    <property type="molecule type" value="Genomic_DNA"/>
</dbReference>
<dbReference type="InterPro" id="IPR036465">
    <property type="entry name" value="vWFA_dom_sf"/>
</dbReference>
<protein>
    <submittedName>
        <fullName evidence="2">von Willebrand factor type A domain-containing protein</fullName>
    </submittedName>
</protein>
<dbReference type="Pfam" id="PF13519">
    <property type="entry name" value="VWA_2"/>
    <property type="match status" value="1"/>
</dbReference>
<dbReference type="SMART" id="SM00327">
    <property type="entry name" value="VWA"/>
    <property type="match status" value="2"/>
</dbReference>
<dbReference type="PROSITE" id="PS50234">
    <property type="entry name" value="VWFA"/>
    <property type="match status" value="2"/>
</dbReference>
<dbReference type="InterPro" id="IPR002035">
    <property type="entry name" value="VWF_A"/>
</dbReference>
<evidence type="ECO:0000313" key="3">
    <source>
        <dbReference type="Proteomes" id="UP000192783"/>
    </source>
</evidence>
<feature type="domain" description="VWFA" evidence="1">
    <location>
        <begin position="190"/>
        <end position="356"/>
    </location>
</feature>
<dbReference type="PANTHER" id="PTHR10579:SF43">
    <property type="entry name" value="ZINC FINGER (C3HC4-TYPE RING FINGER) FAMILY PROTEIN"/>
    <property type="match status" value="1"/>
</dbReference>
<feature type="domain" description="VWFA" evidence="1">
    <location>
        <begin position="381"/>
        <end position="556"/>
    </location>
</feature>
<proteinExistence type="predicted"/>
<dbReference type="SUPFAM" id="SSF53300">
    <property type="entry name" value="vWA-like"/>
    <property type="match status" value="2"/>
</dbReference>
<dbReference type="STRING" id="1121390.SAMN02746041_03325"/>
<dbReference type="CDD" id="cd00198">
    <property type="entry name" value="vWFA"/>
    <property type="match status" value="2"/>
</dbReference>
<keyword evidence="3" id="KW-1185">Reference proteome</keyword>
<dbReference type="Proteomes" id="UP000192783">
    <property type="component" value="Unassembled WGS sequence"/>
</dbReference>
<sequence>LRLFDGVERLQVKVRWSAGPPLEPIRAGDALGGIRVRNVAYGRASAVPEFDDEIDHPAFQEEALEGDRTPLGETIFWLPPGYWTLVVQPENEEENLEGFTQLECHLVPVQPGRITVVDWPPSLARAFGGEETGRVEILDASGDSRIGTVDVALLNADRLGIEATRDNVRIHEAGVEARILSVERLKTPLDVLLLLDSSGSMKHQMSQALESAAHFIRGLPPDARITTVDFDTRPKKIQAADRAALLKALRRVRADGATALYDSILLGLKELQGKNRPALVVFTDGVDANYNDTGPGSRATKDEVLQAVSRSGIPVYTIGLGDKSDVDTLKRLATLSGGAYYAASTPEDLDPIFERIQKNLGNDYRVRFQRPARPRVGSQPVVSLVVDNSGSMDLDPEQAGCDYRIERVRQTLRRFVQDLPANFMVQLLTFSDEVKVSQVLTRYRPPLARALSLMKGEGGTNTIGAVRAALDSLRAVPSSQRFLVFLTDAALEVEEDDVKEFQTLLGVIRDARIRSLWLGMVEGDQEEVFARAARLSGGRHVIATDLDQVARTFRDLAREMGAQQDSLSLTSLRVEIRHHTPAGENVTLVASRDVDFPPAPEADVETNPEAVTWKAGPPLRPYDPELAADITGSDRVGREALVIKRIPLDYTANNKAVRMHFKEAAFLSRLRGIDAPDGYRFLALTLDLENILPAQKVAILPDGSHHPAAWVGGEVQPVRYENRVPDYLIPDLKRHCFLRWNNERSYPVSEITWLLENPLMVPGRTALAVEPGHPVRGALGFLVPAGAARAASFQYYDTAYGHVTVPLWGVTRKSEPVPMETLPQEAPTRLSETFSFRVTGISDKDRIDRVEAGEGGVFRIIQGEWISRIQAHVRLEPMERIRLLVQDEKGIRLFRLHPVTSRLPLGY</sequence>
<evidence type="ECO:0000313" key="2">
    <source>
        <dbReference type="EMBL" id="SMC28856.1"/>
    </source>
</evidence>
<dbReference type="InterPro" id="IPR051266">
    <property type="entry name" value="CLCR"/>
</dbReference>
<dbReference type="RefSeq" id="WP_084059181.1">
    <property type="nucleotide sequence ID" value="NZ_FWXF01000050.1"/>
</dbReference>
<dbReference type="OrthoDB" id="2480790at2"/>
<organism evidence="2 3">
    <name type="scientific">Desulfacinum hydrothermale DSM 13146</name>
    <dbReference type="NCBI Taxonomy" id="1121390"/>
    <lineage>
        <taxon>Bacteria</taxon>
        <taxon>Pseudomonadati</taxon>
        <taxon>Thermodesulfobacteriota</taxon>
        <taxon>Syntrophobacteria</taxon>
        <taxon>Syntrophobacterales</taxon>
        <taxon>Syntrophobacteraceae</taxon>
        <taxon>Desulfacinum</taxon>
    </lineage>
</organism>
<gene>
    <name evidence="2" type="ORF">SAMN02746041_03325</name>
</gene>
<feature type="non-terminal residue" evidence="2">
    <location>
        <position position="907"/>
    </location>
</feature>
<dbReference type="PANTHER" id="PTHR10579">
    <property type="entry name" value="CALCIUM-ACTIVATED CHLORIDE CHANNEL REGULATOR"/>
    <property type="match status" value="1"/>
</dbReference>
<dbReference type="Gene3D" id="3.40.50.410">
    <property type="entry name" value="von Willebrand factor, type A domain"/>
    <property type="match status" value="2"/>
</dbReference>
<name>A0A1W1XY58_9BACT</name>
<dbReference type="AlphaFoldDB" id="A0A1W1XY58"/>
<reference evidence="2 3" key="1">
    <citation type="submission" date="2017-04" db="EMBL/GenBank/DDBJ databases">
        <authorList>
            <person name="Afonso C.L."/>
            <person name="Miller P.J."/>
            <person name="Scott M.A."/>
            <person name="Spackman E."/>
            <person name="Goraichik I."/>
            <person name="Dimitrov K.M."/>
            <person name="Suarez D.L."/>
            <person name="Swayne D.E."/>
        </authorList>
    </citation>
    <scope>NUCLEOTIDE SEQUENCE [LARGE SCALE GENOMIC DNA]</scope>
    <source>
        <strain evidence="2 3">DSM 13146</strain>
    </source>
</reference>
<evidence type="ECO:0000259" key="1">
    <source>
        <dbReference type="PROSITE" id="PS50234"/>
    </source>
</evidence>
<feature type="non-terminal residue" evidence="2">
    <location>
        <position position="1"/>
    </location>
</feature>
<dbReference type="Pfam" id="PF00092">
    <property type="entry name" value="VWA"/>
    <property type="match status" value="1"/>
</dbReference>
<accession>A0A1W1XY58</accession>